<dbReference type="PROSITE" id="PS51257">
    <property type="entry name" value="PROKAR_LIPOPROTEIN"/>
    <property type="match status" value="1"/>
</dbReference>
<organism evidence="6 7">
    <name type="scientific">SAR86 cluster bacterium</name>
    <dbReference type="NCBI Taxonomy" id="2030880"/>
    <lineage>
        <taxon>Bacteria</taxon>
        <taxon>Pseudomonadati</taxon>
        <taxon>Pseudomonadota</taxon>
        <taxon>Gammaproteobacteria</taxon>
        <taxon>SAR86 cluster</taxon>
    </lineage>
</organism>
<dbReference type="InterPro" id="IPR007318">
    <property type="entry name" value="Phopholipid_MeTrfase"/>
</dbReference>
<protein>
    <recommendedName>
        <fullName evidence="8">Isoprenylcysteine carboxylmethyltransferase family protein</fullName>
    </recommendedName>
</protein>
<feature type="transmembrane region" description="Helical" evidence="5">
    <location>
        <begin position="32"/>
        <end position="52"/>
    </location>
</feature>
<comment type="caution">
    <text evidence="6">The sequence shown here is derived from an EMBL/GenBank/DDBJ whole genome shotgun (WGS) entry which is preliminary data.</text>
</comment>
<evidence type="ECO:0000256" key="2">
    <source>
        <dbReference type="ARBA" id="ARBA00022692"/>
    </source>
</evidence>
<keyword evidence="3 5" id="KW-1133">Transmembrane helix</keyword>
<evidence type="ECO:0000256" key="1">
    <source>
        <dbReference type="ARBA" id="ARBA00004127"/>
    </source>
</evidence>
<keyword evidence="4 5" id="KW-0472">Membrane</keyword>
<evidence type="ECO:0000256" key="5">
    <source>
        <dbReference type="SAM" id="Phobius"/>
    </source>
</evidence>
<accession>A0A520MXH0</accession>
<proteinExistence type="predicted"/>
<evidence type="ECO:0000313" key="7">
    <source>
        <dbReference type="Proteomes" id="UP000319384"/>
    </source>
</evidence>
<feature type="transmembrane region" description="Helical" evidence="5">
    <location>
        <begin position="90"/>
        <end position="117"/>
    </location>
</feature>
<dbReference type="Gene3D" id="1.20.120.1630">
    <property type="match status" value="1"/>
</dbReference>
<evidence type="ECO:0000313" key="6">
    <source>
        <dbReference type="EMBL" id="RZO25879.1"/>
    </source>
</evidence>
<dbReference type="Proteomes" id="UP000319384">
    <property type="component" value="Unassembled WGS sequence"/>
</dbReference>
<comment type="subcellular location">
    <subcellularLocation>
        <location evidence="1">Endomembrane system</location>
        <topology evidence="1">Multi-pass membrane protein</topology>
    </subcellularLocation>
</comment>
<evidence type="ECO:0008006" key="8">
    <source>
        <dbReference type="Google" id="ProtNLM"/>
    </source>
</evidence>
<reference evidence="6 7" key="1">
    <citation type="submission" date="2019-02" db="EMBL/GenBank/DDBJ databases">
        <title>Prokaryotic population dynamics and viral predation in marine succession experiment using metagenomics: the confinement effect.</title>
        <authorList>
            <person name="Haro-Moreno J.M."/>
            <person name="Rodriguez-Valera F."/>
            <person name="Lopez-Perez M."/>
        </authorList>
    </citation>
    <scope>NUCLEOTIDE SEQUENCE [LARGE SCALE GENOMIC DNA]</scope>
    <source>
        <strain evidence="6">MED-G162</strain>
    </source>
</reference>
<evidence type="ECO:0000256" key="4">
    <source>
        <dbReference type="ARBA" id="ARBA00023136"/>
    </source>
</evidence>
<feature type="non-terminal residue" evidence="6">
    <location>
        <position position="122"/>
    </location>
</feature>
<name>A0A520MXH0_9GAMM</name>
<keyword evidence="2 5" id="KW-0812">Transmembrane</keyword>
<evidence type="ECO:0000256" key="3">
    <source>
        <dbReference type="ARBA" id="ARBA00022989"/>
    </source>
</evidence>
<sequence>MNNKIPPPLVTLFFGSCIYFSKSYFVEFNFQILNILSLLSFILGICILMAAVRSFKNQNTTINPIKIEKASSLVVSGVFRFSRNPMYLGMMFILFGLTLMFNLIGGIIFTLIFMLFITTFQI</sequence>
<dbReference type="Pfam" id="PF04191">
    <property type="entry name" value="PEMT"/>
    <property type="match status" value="1"/>
</dbReference>
<gene>
    <name evidence="6" type="ORF">EVA95_02940</name>
</gene>
<dbReference type="EMBL" id="SHBH01000023">
    <property type="protein sequence ID" value="RZO25879.1"/>
    <property type="molecule type" value="Genomic_DNA"/>
</dbReference>
<dbReference type="GO" id="GO:0012505">
    <property type="term" value="C:endomembrane system"/>
    <property type="evidence" value="ECO:0007669"/>
    <property type="project" value="UniProtKB-SubCell"/>
</dbReference>
<dbReference type="AlphaFoldDB" id="A0A520MXH0"/>